<sequence>MSKPENVLIIDPAQELKFRGPFTQPVTSHMSLKNPTDKKIAFKIKTTAPKKYCVRPNCGVVEPKSSVEIAICLQPFVYDPNEKNKHKFMVQSMVVPEGEINIEQLWKDVSPEQLMDAKLRCTFETPNEKVSEKSSVSQLTTQMIQNEATLSDSQLKTAVGTSIVDSSNKPSDVDFVRATAEVRDLREENSKMHQENLELKEQIIRLKAMVDNQKDTTSSSPSAKIISNPYSPPQLGQQQQMPIIWQLESFTKNQYIMENDAGEFVDLYCPRKCSASNRIIHAKDYASIQINLVDVDEATGRMLDTTKTYAICGEIRRMGESDDCIARLAKKDGVLSRNY</sequence>
<keyword evidence="10" id="KW-1133">Transmembrane helix</keyword>
<gene>
    <name evidence="19" type="ORF">PVAND_012501</name>
</gene>
<evidence type="ECO:0000256" key="4">
    <source>
        <dbReference type="ARBA" id="ARBA00008932"/>
    </source>
</evidence>
<dbReference type="PANTHER" id="PTHR10809">
    <property type="entry name" value="VESICLE-ASSOCIATED MEMBRANE PROTEIN-ASSOCIATED PROTEIN"/>
    <property type="match status" value="1"/>
</dbReference>
<evidence type="ECO:0000256" key="16">
    <source>
        <dbReference type="ARBA" id="ARBA00046603"/>
    </source>
</evidence>
<dbReference type="Gene3D" id="2.60.40.10">
    <property type="entry name" value="Immunoglobulins"/>
    <property type="match status" value="1"/>
</dbReference>
<evidence type="ECO:0000256" key="2">
    <source>
        <dbReference type="ARBA" id="ARBA00004427"/>
    </source>
</evidence>
<comment type="similarity">
    <text evidence="4">Belongs to the VAMP-associated protein (VAP) (TC 9.B.17) family.</text>
</comment>
<dbReference type="PROSITE" id="PS00996">
    <property type="entry name" value="RIBOSOMAL_S21E"/>
    <property type="match status" value="1"/>
</dbReference>
<dbReference type="InterPro" id="IPR000535">
    <property type="entry name" value="MSP_dom"/>
</dbReference>
<comment type="subunit">
    <text evidence="16">Component of the 40S small ribosomal subunit. Interacts with sta.</text>
</comment>
<dbReference type="InterPro" id="IPR008962">
    <property type="entry name" value="PapD-like_sf"/>
</dbReference>
<protein>
    <recommendedName>
        <fullName evidence="14">Small ribosomal subunit protein eS21</fullName>
    </recommendedName>
    <alternativeName>
        <fullName evidence="15">40S ribosomal protein S21</fullName>
    </alternativeName>
</protein>
<dbReference type="InterPro" id="IPR001931">
    <property type="entry name" value="Ribosomal_eS21"/>
</dbReference>
<evidence type="ECO:0000256" key="7">
    <source>
        <dbReference type="ARBA" id="ARBA00022692"/>
    </source>
</evidence>
<evidence type="ECO:0000256" key="10">
    <source>
        <dbReference type="ARBA" id="ARBA00022989"/>
    </source>
</evidence>
<evidence type="ECO:0000256" key="15">
    <source>
        <dbReference type="ARBA" id="ARBA00035451"/>
    </source>
</evidence>
<dbReference type="EMBL" id="JADBJN010000001">
    <property type="protein sequence ID" value="KAG5683205.1"/>
    <property type="molecule type" value="Genomic_DNA"/>
</dbReference>
<evidence type="ECO:0000256" key="6">
    <source>
        <dbReference type="ARBA" id="ARBA00022490"/>
    </source>
</evidence>
<evidence type="ECO:0000259" key="18">
    <source>
        <dbReference type="PROSITE" id="PS50202"/>
    </source>
</evidence>
<dbReference type="InterPro" id="IPR016763">
    <property type="entry name" value="VAP"/>
</dbReference>
<dbReference type="PANTHER" id="PTHR10809:SF6">
    <property type="entry name" value="AT11025P-RELATED"/>
    <property type="match status" value="1"/>
</dbReference>
<dbReference type="PROSITE" id="PS50202">
    <property type="entry name" value="MSP"/>
    <property type="match status" value="1"/>
</dbReference>
<dbReference type="InterPro" id="IPR038579">
    <property type="entry name" value="Ribosomal_eS21_sf"/>
</dbReference>
<reference evidence="19" key="1">
    <citation type="submission" date="2021-03" db="EMBL/GenBank/DDBJ databases">
        <title>Chromosome level genome of the anhydrobiotic midge Polypedilum vanderplanki.</title>
        <authorList>
            <person name="Yoshida Y."/>
            <person name="Kikawada T."/>
            <person name="Gusev O."/>
        </authorList>
    </citation>
    <scope>NUCLEOTIDE SEQUENCE</scope>
    <source>
        <strain evidence="19">NIAS01</strain>
        <tissue evidence="19">Whole body or cell culture</tissue>
    </source>
</reference>
<proteinExistence type="inferred from homology"/>
<dbReference type="InterPro" id="IPR013783">
    <property type="entry name" value="Ig-like_fold"/>
</dbReference>
<evidence type="ECO:0000256" key="3">
    <source>
        <dbReference type="ARBA" id="ARBA00004514"/>
    </source>
</evidence>
<keyword evidence="12" id="KW-0472">Membrane</keyword>
<keyword evidence="7" id="KW-0812">Transmembrane</keyword>
<dbReference type="OrthoDB" id="264603at2759"/>
<keyword evidence="8" id="KW-0256">Endoplasmic reticulum</keyword>
<evidence type="ECO:0000256" key="17">
    <source>
        <dbReference type="SAM" id="Coils"/>
    </source>
</evidence>
<dbReference type="InterPro" id="IPR018279">
    <property type="entry name" value="Ribosomal_eS21_CS"/>
</dbReference>
<evidence type="ECO:0000256" key="12">
    <source>
        <dbReference type="ARBA" id="ARBA00023136"/>
    </source>
</evidence>
<dbReference type="AlphaFoldDB" id="A0A9J6CML9"/>
<name>A0A9J6CML9_POLVA</name>
<comment type="similarity">
    <text evidence="5">Belongs to the eukaryotic ribosomal protein eS21 family.</text>
</comment>
<dbReference type="GO" id="GO:0005789">
    <property type="term" value="C:endoplasmic reticulum membrane"/>
    <property type="evidence" value="ECO:0007669"/>
    <property type="project" value="InterPro"/>
</dbReference>
<evidence type="ECO:0000256" key="14">
    <source>
        <dbReference type="ARBA" id="ARBA00035150"/>
    </source>
</evidence>
<keyword evidence="20" id="KW-1185">Reference proteome</keyword>
<evidence type="ECO:0000256" key="1">
    <source>
        <dbReference type="ARBA" id="ARBA00004211"/>
    </source>
</evidence>
<dbReference type="Pfam" id="PF00635">
    <property type="entry name" value="Motile_Sperm"/>
    <property type="match status" value="1"/>
</dbReference>
<accession>A0A9J6CML9</accession>
<dbReference type="GO" id="GO:0061817">
    <property type="term" value="P:endoplasmic reticulum-plasma membrane tethering"/>
    <property type="evidence" value="ECO:0007669"/>
    <property type="project" value="TreeGrafter"/>
</dbReference>
<evidence type="ECO:0000256" key="13">
    <source>
        <dbReference type="ARBA" id="ARBA00023274"/>
    </source>
</evidence>
<dbReference type="GO" id="GO:1990904">
    <property type="term" value="C:ribonucleoprotein complex"/>
    <property type="evidence" value="ECO:0007669"/>
    <property type="project" value="UniProtKB-KW"/>
</dbReference>
<dbReference type="GO" id="GO:0003735">
    <property type="term" value="F:structural constituent of ribosome"/>
    <property type="evidence" value="ECO:0007669"/>
    <property type="project" value="InterPro"/>
</dbReference>
<dbReference type="Pfam" id="PF01249">
    <property type="entry name" value="Ribosomal_S21e"/>
    <property type="match status" value="1"/>
</dbReference>
<keyword evidence="9" id="KW-0689">Ribosomal protein</keyword>
<dbReference type="GO" id="GO:0005791">
    <property type="term" value="C:rough endoplasmic reticulum"/>
    <property type="evidence" value="ECO:0007669"/>
    <property type="project" value="UniProtKB-SubCell"/>
</dbReference>
<dbReference type="GO" id="GO:0022626">
    <property type="term" value="C:cytosolic ribosome"/>
    <property type="evidence" value="ECO:0007669"/>
    <property type="project" value="UniProtKB-ARBA"/>
</dbReference>
<dbReference type="FunFam" id="2.60.40.10:FF:000334">
    <property type="entry name" value="vesicle-associated membrane protein-associated protein A isoform X1"/>
    <property type="match status" value="1"/>
</dbReference>
<dbReference type="SUPFAM" id="SSF49354">
    <property type="entry name" value="PapD-like"/>
    <property type="match status" value="1"/>
</dbReference>
<evidence type="ECO:0000256" key="9">
    <source>
        <dbReference type="ARBA" id="ARBA00022980"/>
    </source>
</evidence>
<dbReference type="GO" id="GO:0006412">
    <property type="term" value="P:translation"/>
    <property type="evidence" value="ECO:0007669"/>
    <property type="project" value="InterPro"/>
</dbReference>
<organism evidence="19 20">
    <name type="scientific">Polypedilum vanderplanki</name>
    <name type="common">Sleeping chironomid midge</name>
    <dbReference type="NCBI Taxonomy" id="319348"/>
    <lineage>
        <taxon>Eukaryota</taxon>
        <taxon>Metazoa</taxon>
        <taxon>Ecdysozoa</taxon>
        <taxon>Arthropoda</taxon>
        <taxon>Hexapoda</taxon>
        <taxon>Insecta</taxon>
        <taxon>Pterygota</taxon>
        <taxon>Neoptera</taxon>
        <taxon>Endopterygota</taxon>
        <taxon>Diptera</taxon>
        <taxon>Nematocera</taxon>
        <taxon>Chironomoidea</taxon>
        <taxon>Chironomidae</taxon>
        <taxon>Chironominae</taxon>
        <taxon>Polypedilum</taxon>
        <taxon>Polypedilum</taxon>
    </lineage>
</organism>
<evidence type="ECO:0000313" key="20">
    <source>
        <dbReference type="Proteomes" id="UP001107558"/>
    </source>
</evidence>
<evidence type="ECO:0000313" key="19">
    <source>
        <dbReference type="EMBL" id="KAG5683205.1"/>
    </source>
</evidence>
<comment type="subcellular location">
    <subcellularLocation>
        <location evidence="3">Cytoplasm</location>
        <location evidence="3">Cytosol</location>
    </subcellularLocation>
    <subcellularLocation>
        <location evidence="1">Membrane</location>
        <topology evidence="1">Single-pass type IV membrane protein</topology>
    </subcellularLocation>
    <subcellularLocation>
        <location evidence="2">Rough endoplasmic reticulum</location>
    </subcellularLocation>
</comment>
<comment type="caution">
    <text evidence="19">The sequence shown here is derived from an EMBL/GenBank/DDBJ whole genome shotgun (WGS) entry which is preliminary data.</text>
</comment>
<evidence type="ECO:0000256" key="5">
    <source>
        <dbReference type="ARBA" id="ARBA00010228"/>
    </source>
</evidence>
<dbReference type="GO" id="GO:0090158">
    <property type="term" value="P:endoplasmic reticulum membrane organization"/>
    <property type="evidence" value="ECO:0007669"/>
    <property type="project" value="TreeGrafter"/>
</dbReference>
<keyword evidence="13" id="KW-0687">Ribonucleoprotein</keyword>
<dbReference type="Proteomes" id="UP001107558">
    <property type="component" value="Chromosome 1"/>
</dbReference>
<dbReference type="FunFam" id="3.30.1230.20:FF:000001">
    <property type="entry name" value="40S ribosomal protein S21"/>
    <property type="match status" value="1"/>
</dbReference>
<dbReference type="GO" id="GO:0005886">
    <property type="term" value="C:plasma membrane"/>
    <property type="evidence" value="ECO:0007669"/>
    <property type="project" value="TreeGrafter"/>
</dbReference>
<feature type="domain" description="MSP" evidence="18">
    <location>
        <begin position="7"/>
        <end position="124"/>
    </location>
</feature>
<keyword evidence="6" id="KW-0963">Cytoplasm</keyword>
<feature type="coiled-coil region" evidence="17">
    <location>
        <begin position="175"/>
        <end position="216"/>
    </location>
</feature>
<dbReference type="GO" id="GO:0033149">
    <property type="term" value="F:FFAT motif binding"/>
    <property type="evidence" value="ECO:0007669"/>
    <property type="project" value="TreeGrafter"/>
</dbReference>
<evidence type="ECO:0000256" key="8">
    <source>
        <dbReference type="ARBA" id="ARBA00022824"/>
    </source>
</evidence>
<evidence type="ECO:0000256" key="11">
    <source>
        <dbReference type="ARBA" id="ARBA00023054"/>
    </source>
</evidence>
<dbReference type="Gene3D" id="3.30.1230.20">
    <property type="match status" value="1"/>
</dbReference>
<keyword evidence="11 17" id="KW-0175">Coiled coil</keyword>